<dbReference type="NCBIfam" id="TIGR00657">
    <property type="entry name" value="asp_kinases"/>
    <property type="match status" value="1"/>
</dbReference>
<dbReference type="SUPFAM" id="SSF55021">
    <property type="entry name" value="ACT-like"/>
    <property type="match status" value="2"/>
</dbReference>
<dbReference type="PANTHER" id="PTHR21499:SF67">
    <property type="entry name" value="ASPARTOKINASE 3"/>
    <property type="match status" value="1"/>
</dbReference>
<feature type="binding site" evidence="8">
    <location>
        <begin position="222"/>
        <end position="223"/>
    </location>
    <ligand>
        <name>ATP</name>
        <dbReference type="ChEBI" id="CHEBI:30616"/>
    </ligand>
</feature>
<evidence type="ECO:0000313" key="12">
    <source>
        <dbReference type="EMBL" id="OGZ61959.1"/>
    </source>
</evidence>
<evidence type="ECO:0000256" key="10">
    <source>
        <dbReference type="RuleBase" id="RU004249"/>
    </source>
</evidence>
<dbReference type="STRING" id="1802165.A3F94_03055"/>
<dbReference type="InterPro" id="IPR054352">
    <property type="entry name" value="ACT_Aspartokinase"/>
</dbReference>
<dbReference type="SUPFAM" id="SSF53633">
    <property type="entry name" value="Carbamate kinase-like"/>
    <property type="match status" value="1"/>
</dbReference>
<evidence type="ECO:0000256" key="8">
    <source>
        <dbReference type="PIRSR" id="PIRSR000726-1"/>
    </source>
</evidence>
<comment type="caution">
    <text evidence="12">The sequence shown here is derived from an EMBL/GenBank/DDBJ whole genome shotgun (WGS) entry which is preliminary data.</text>
</comment>
<keyword evidence="10" id="KW-0028">Amino-acid biosynthesis</keyword>
<evidence type="ECO:0000256" key="1">
    <source>
        <dbReference type="ARBA" id="ARBA00004766"/>
    </source>
</evidence>
<dbReference type="InterPro" id="IPR001341">
    <property type="entry name" value="Asp_kinase"/>
</dbReference>
<evidence type="ECO:0000256" key="4">
    <source>
        <dbReference type="ARBA" id="ARBA00022741"/>
    </source>
</evidence>
<dbReference type="GO" id="GO:0005524">
    <property type="term" value="F:ATP binding"/>
    <property type="evidence" value="ECO:0007669"/>
    <property type="project" value="UniProtKB-KW"/>
</dbReference>
<accession>A0A1G2HHT7</accession>
<evidence type="ECO:0000256" key="9">
    <source>
        <dbReference type="RuleBase" id="RU003448"/>
    </source>
</evidence>
<comment type="pathway">
    <text evidence="1 10">Amino-acid biosynthesis; L-lysine biosynthesis via DAP pathway; (S)-tetrahydrodipicolinate from L-aspartate: step 1/4.</text>
</comment>
<dbReference type="InterPro" id="IPR045865">
    <property type="entry name" value="ACT-like_dom_sf"/>
</dbReference>
<feature type="domain" description="ACT" evidence="11">
    <location>
        <begin position="397"/>
        <end position="470"/>
    </location>
</feature>
<dbReference type="UniPathway" id="UPA00051">
    <property type="reaction ID" value="UER00462"/>
</dbReference>
<comment type="pathway">
    <text evidence="10">Amino-acid biosynthesis; L-methionine biosynthesis via de novo pathway; L-homoserine from L-aspartate: step 1/3.</text>
</comment>
<evidence type="ECO:0000256" key="3">
    <source>
        <dbReference type="ARBA" id="ARBA00022679"/>
    </source>
</evidence>
<gene>
    <name evidence="12" type="ORF">A3F94_03055</name>
</gene>
<comment type="similarity">
    <text evidence="2 9">Belongs to the aspartokinase family.</text>
</comment>
<evidence type="ECO:0000259" key="11">
    <source>
        <dbReference type="PROSITE" id="PS51671"/>
    </source>
</evidence>
<dbReference type="Pfam" id="PF22468">
    <property type="entry name" value="ACT_9"/>
    <property type="match status" value="1"/>
</dbReference>
<dbReference type="UniPathway" id="UPA00034">
    <property type="reaction ID" value="UER00015"/>
</dbReference>
<dbReference type="InterPro" id="IPR001048">
    <property type="entry name" value="Asp/Glu/Uridylate_kinase"/>
</dbReference>
<dbReference type="PROSITE" id="PS00324">
    <property type="entry name" value="ASPARTOKINASE"/>
    <property type="match status" value="1"/>
</dbReference>
<comment type="pathway">
    <text evidence="10">Amino-acid biosynthesis; L-threonine biosynthesis; L-threonine from L-aspartate: step 1/5.</text>
</comment>
<dbReference type="GO" id="GO:0009088">
    <property type="term" value="P:threonine biosynthetic process"/>
    <property type="evidence" value="ECO:0007669"/>
    <property type="project" value="UniProtKB-UniPathway"/>
</dbReference>
<dbReference type="PANTHER" id="PTHR21499">
    <property type="entry name" value="ASPARTATE KINASE"/>
    <property type="match status" value="1"/>
</dbReference>
<dbReference type="AlphaFoldDB" id="A0A1G2HHT7"/>
<dbReference type="GO" id="GO:0009089">
    <property type="term" value="P:lysine biosynthetic process via diaminopimelate"/>
    <property type="evidence" value="ECO:0007669"/>
    <property type="project" value="UniProtKB-UniPathway"/>
</dbReference>
<name>A0A1G2HHT7_9BACT</name>
<dbReference type="UniPathway" id="UPA00050">
    <property type="reaction ID" value="UER00461"/>
</dbReference>
<dbReference type="PIRSF" id="PIRSF000726">
    <property type="entry name" value="Asp_kin"/>
    <property type="match status" value="1"/>
</dbReference>
<keyword evidence="5 9" id="KW-0418">Kinase</keyword>
<reference evidence="12 13" key="1">
    <citation type="journal article" date="2016" name="Nat. Commun.">
        <title>Thousands of microbial genomes shed light on interconnected biogeochemical processes in an aquifer system.</title>
        <authorList>
            <person name="Anantharaman K."/>
            <person name="Brown C.T."/>
            <person name="Hug L.A."/>
            <person name="Sharon I."/>
            <person name="Castelle C.J."/>
            <person name="Probst A.J."/>
            <person name="Thomas B.C."/>
            <person name="Singh A."/>
            <person name="Wilkins M.J."/>
            <person name="Karaoz U."/>
            <person name="Brodie E.L."/>
            <person name="Williams K.H."/>
            <person name="Hubbard S.S."/>
            <person name="Banfield J.F."/>
        </authorList>
    </citation>
    <scope>NUCLEOTIDE SEQUENCE [LARGE SCALE GENOMIC DNA]</scope>
</reference>
<proteinExistence type="inferred from homology"/>
<keyword evidence="3 9" id="KW-0808">Transferase</keyword>
<evidence type="ECO:0000256" key="5">
    <source>
        <dbReference type="ARBA" id="ARBA00022777"/>
    </source>
</evidence>
<feature type="binding site" evidence="8">
    <location>
        <position position="233"/>
    </location>
    <ligand>
        <name>ATP</name>
        <dbReference type="ChEBI" id="CHEBI:30616"/>
    </ligand>
</feature>
<keyword evidence="4 8" id="KW-0547">Nucleotide-binding</keyword>
<dbReference type="GO" id="GO:0004072">
    <property type="term" value="F:aspartate kinase activity"/>
    <property type="evidence" value="ECO:0007669"/>
    <property type="project" value="UniProtKB-EC"/>
</dbReference>
<dbReference type="GO" id="GO:0005829">
    <property type="term" value="C:cytosol"/>
    <property type="evidence" value="ECO:0007669"/>
    <property type="project" value="TreeGrafter"/>
</dbReference>
<dbReference type="Pfam" id="PF00696">
    <property type="entry name" value="AA_kinase"/>
    <property type="match status" value="1"/>
</dbReference>
<dbReference type="InterPro" id="IPR002912">
    <property type="entry name" value="ACT_dom"/>
</dbReference>
<dbReference type="NCBIfam" id="NF006540">
    <property type="entry name" value="PRK09034.1"/>
    <property type="match status" value="1"/>
</dbReference>
<dbReference type="InterPro" id="IPR005260">
    <property type="entry name" value="Asp_kin_monofn"/>
</dbReference>
<organism evidence="12 13">
    <name type="scientific">Candidatus Spechtbacteria bacterium RIFCSPLOWO2_12_FULL_38_22</name>
    <dbReference type="NCBI Taxonomy" id="1802165"/>
    <lineage>
        <taxon>Bacteria</taxon>
        <taxon>Candidatus Spechtiibacteriota</taxon>
    </lineage>
</organism>
<evidence type="ECO:0000256" key="2">
    <source>
        <dbReference type="ARBA" id="ARBA00010122"/>
    </source>
</evidence>
<dbReference type="Proteomes" id="UP000176770">
    <property type="component" value="Unassembled WGS sequence"/>
</dbReference>
<dbReference type="EMBL" id="MHOK01000012">
    <property type="protein sequence ID" value="OGZ61959.1"/>
    <property type="molecule type" value="Genomic_DNA"/>
</dbReference>
<evidence type="ECO:0000256" key="7">
    <source>
        <dbReference type="ARBA" id="ARBA00047872"/>
    </source>
</evidence>
<dbReference type="EC" id="2.7.2.4" evidence="9"/>
<keyword evidence="6 8" id="KW-0067">ATP-binding</keyword>
<evidence type="ECO:0000313" key="13">
    <source>
        <dbReference type="Proteomes" id="UP000176770"/>
    </source>
</evidence>
<dbReference type="InterPro" id="IPR018042">
    <property type="entry name" value="Aspartate_kinase_CS"/>
</dbReference>
<sequence>MPRELIVCKFGGTSVANARQIIRTGEIIKSDPRRKIIVVSAPGKRSQEDQKVTDLLQIRYQKWCDGENPIPEYEMAKQRFLDLCHELNLDKTAIAFVMNHLHGIISPSVATAGPTEDYFVSRGEYLNAFIVANYLGYEFCDAQDIIFFDSQDDSRNPKVDWALTDEMVGRILLPNIKHGVVVPGFYGTLPGYGVKTFTRGGSDITGAVLAKSLKADLYENWTDVQGLHTADPRIIAGAQHVREVTYREMRELAYSGAIVLHPDAIPPVMEAGIPINIKNTNAPTDPGTMVVAQKKEQCGHITGIASRSGFMAFNITKMGMNDQKGFIRSITEIFEQQGINIEHTPDGIDRFSVIVRVEDVLGKGESLLREIEKVCEFNRESAHDYLETSYGLVLVTVVSENVEHTPGLAGRIFSACGNAGINIRMITQSTDGVSIVFGVNEADERKTIMVLYNEFFNKISLKHKWLVAIRKDGGEDAIIPFDYLAEAEKYQVEAVAQGYDAYLCEVKKEPS</sequence>
<dbReference type="Gene3D" id="3.40.1160.10">
    <property type="entry name" value="Acetylglutamate kinase-like"/>
    <property type="match status" value="1"/>
</dbReference>
<protein>
    <recommendedName>
        <fullName evidence="9">Aspartokinase</fullName>
        <ecNumber evidence="9">2.7.2.4</ecNumber>
    </recommendedName>
</protein>
<dbReference type="GO" id="GO:0009090">
    <property type="term" value="P:homoserine biosynthetic process"/>
    <property type="evidence" value="ECO:0007669"/>
    <property type="project" value="TreeGrafter"/>
</dbReference>
<evidence type="ECO:0000256" key="6">
    <source>
        <dbReference type="ARBA" id="ARBA00022840"/>
    </source>
</evidence>
<dbReference type="Gene3D" id="3.30.2130.10">
    <property type="entry name" value="VC0802-like"/>
    <property type="match status" value="1"/>
</dbReference>
<comment type="catalytic activity">
    <reaction evidence="7 9">
        <text>L-aspartate + ATP = 4-phospho-L-aspartate + ADP</text>
        <dbReference type="Rhea" id="RHEA:23776"/>
        <dbReference type="ChEBI" id="CHEBI:29991"/>
        <dbReference type="ChEBI" id="CHEBI:30616"/>
        <dbReference type="ChEBI" id="CHEBI:57535"/>
        <dbReference type="ChEBI" id="CHEBI:456216"/>
        <dbReference type="EC" id="2.7.2.4"/>
    </reaction>
</comment>
<dbReference type="InterPro" id="IPR036393">
    <property type="entry name" value="AceGlu_kinase-like_sf"/>
</dbReference>
<dbReference type="PROSITE" id="PS51671">
    <property type="entry name" value="ACT"/>
    <property type="match status" value="1"/>
</dbReference>